<proteinExistence type="predicted"/>
<organism evidence="2 3">
    <name type="scientific">Aspergillus wentii DTO 134E9</name>
    <dbReference type="NCBI Taxonomy" id="1073089"/>
    <lineage>
        <taxon>Eukaryota</taxon>
        <taxon>Fungi</taxon>
        <taxon>Dikarya</taxon>
        <taxon>Ascomycota</taxon>
        <taxon>Pezizomycotina</taxon>
        <taxon>Eurotiomycetes</taxon>
        <taxon>Eurotiomycetidae</taxon>
        <taxon>Eurotiales</taxon>
        <taxon>Aspergillaceae</taxon>
        <taxon>Aspergillus</taxon>
        <taxon>Aspergillus subgen. Cremei</taxon>
    </lineage>
</organism>
<accession>A0A1L9RRT4</accession>
<dbReference type="VEuPathDB" id="FungiDB:ASPWEDRAFT_458664"/>
<feature type="transmembrane region" description="Helical" evidence="1">
    <location>
        <begin position="94"/>
        <end position="113"/>
    </location>
</feature>
<name>A0A1L9RRT4_ASPWE</name>
<gene>
    <name evidence="2" type="ORF">ASPWEDRAFT_458664</name>
</gene>
<keyword evidence="1" id="KW-0472">Membrane</keyword>
<sequence length="125" mass="14269">MDSRFNPEPDEVVPVERENHPHLHRHNPHWCSLSPERMSPTQAIFRFNVKPSGRSHPLSLALFSLLLLNPLTPPSALDSTHFPRPNRLSPLTRLLIRFVCLFLFFFLSCFISSPDPHSPVLAGLL</sequence>
<keyword evidence="1" id="KW-0812">Transmembrane</keyword>
<dbReference type="AlphaFoldDB" id="A0A1L9RRT4"/>
<dbReference type="GeneID" id="63752487"/>
<keyword evidence="3" id="KW-1185">Reference proteome</keyword>
<dbReference type="RefSeq" id="XP_040691213.1">
    <property type="nucleotide sequence ID" value="XM_040836639.1"/>
</dbReference>
<evidence type="ECO:0000313" key="2">
    <source>
        <dbReference type="EMBL" id="OJJ37537.1"/>
    </source>
</evidence>
<dbReference type="Proteomes" id="UP000184383">
    <property type="component" value="Unassembled WGS sequence"/>
</dbReference>
<keyword evidence="1" id="KW-1133">Transmembrane helix</keyword>
<dbReference type="EMBL" id="KV878211">
    <property type="protein sequence ID" value="OJJ37537.1"/>
    <property type="molecule type" value="Genomic_DNA"/>
</dbReference>
<reference evidence="3" key="1">
    <citation type="journal article" date="2017" name="Genome Biol.">
        <title>Comparative genomics reveals high biological diversity and specific adaptations in the industrially and medically important fungal genus Aspergillus.</title>
        <authorList>
            <person name="de Vries R.P."/>
            <person name="Riley R."/>
            <person name="Wiebenga A."/>
            <person name="Aguilar-Osorio G."/>
            <person name="Amillis S."/>
            <person name="Uchima C.A."/>
            <person name="Anderluh G."/>
            <person name="Asadollahi M."/>
            <person name="Askin M."/>
            <person name="Barry K."/>
            <person name="Battaglia E."/>
            <person name="Bayram O."/>
            <person name="Benocci T."/>
            <person name="Braus-Stromeyer S.A."/>
            <person name="Caldana C."/>
            <person name="Canovas D."/>
            <person name="Cerqueira G.C."/>
            <person name="Chen F."/>
            <person name="Chen W."/>
            <person name="Choi C."/>
            <person name="Clum A."/>
            <person name="Dos Santos R.A."/>
            <person name="Damasio A.R."/>
            <person name="Diallinas G."/>
            <person name="Emri T."/>
            <person name="Fekete E."/>
            <person name="Flipphi M."/>
            <person name="Freyberg S."/>
            <person name="Gallo A."/>
            <person name="Gournas C."/>
            <person name="Habgood R."/>
            <person name="Hainaut M."/>
            <person name="Harispe M.L."/>
            <person name="Henrissat B."/>
            <person name="Hilden K.S."/>
            <person name="Hope R."/>
            <person name="Hossain A."/>
            <person name="Karabika E."/>
            <person name="Karaffa L."/>
            <person name="Karanyi Z."/>
            <person name="Krasevec N."/>
            <person name="Kuo A."/>
            <person name="Kusch H."/>
            <person name="LaButti K."/>
            <person name="Lagendijk E.L."/>
            <person name="Lapidus A."/>
            <person name="Levasseur A."/>
            <person name="Lindquist E."/>
            <person name="Lipzen A."/>
            <person name="Logrieco A.F."/>
            <person name="MacCabe A."/>
            <person name="Maekelae M.R."/>
            <person name="Malavazi I."/>
            <person name="Melin P."/>
            <person name="Meyer V."/>
            <person name="Mielnichuk N."/>
            <person name="Miskei M."/>
            <person name="Molnar A.P."/>
            <person name="Mule G."/>
            <person name="Ngan C.Y."/>
            <person name="Orejas M."/>
            <person name="Orosz E."/>
            <person name="Ouedraogo J.P."/>
            <person name="Overkamp K.M."/>
            <person name="Park H.-S."/>
            <person name="Perrone G."/>
            <person name="Piumi F."/>
            <person name="Punt P.J."/>
            <person name="Ram A.F."/>
            <person name="Ramon A."/>
            <person name="Rauscher S."/>
            <person name="Record E."/>
            <person name="Riano-Pachon D.M."/>
            <person name="Robert V."/>
            <person name="Roehrig J."/>
            <person name="Ruller R."/>
            <person name="Salamov A."/>
            <person name="Salih N.S."/>
            <person name="Samson R.A."/>
            <person name="Sandor E."/>
            <person name="Sanguinetti M."/>
            <person name="Schuetze T."/>
            <person name="Sepcic K."/>
            <person name="Shelest E."/>
            <person name="Sherlock G."/>
            <person name="Sophianopoulou V."/>
            <person name="Squina F.M."/>
            <person name="Sun H."/>
            <person name="Susca A."/>
            <person name="Todd R.B."/>
            <person name="Tsang A."/>
            <person name="Unkles S.E."/>
            <person name="van de Wiele N."/>
            <person name="van Rossen-Uffink D."/>
            <person name="Oliveira J.V."/>
            <person name="Vesth T.C."/>
            <person name="Visser J."/>
            <person name="Yu J.-H."/>
            <person name="Zhou M."/>
            <person name="Andersen M.R."/>
            <person name="Archer D.B."/>
            <person name="Baker S.E."/>
            <person name="Benoit I."/>
            <person name="Brakhage A.A."/>
            <person name="Braus G.H."/>
            <person name="Fischer R."/>
            <person name="Frisvad J.C."/>
            <person name="Goldman G.H."/>
            <person name="Houbraken J."/>
            <person name="Oakley B."/>
            <person name="Pocsi I."/>
            <person name="Scazzocchio C."/>
            <person name="Seiboth B."/>
            <person name="vanKuyk P.A."/>
            <person name="Wortman J."/>
            <person name="Dyer P.S."/>
            <person name="Grigoriev I.V."/>
        </authorList>
    </citation>
    <scope>NUCLEOTIDE SEQUENCE [LARGE SCALE GENOMIC DNA]</scope>
    <source>
        <strain evidence="3">DTO 134E9</strain>
    </source>
</reference>
<evidence type="ECO:0000313" key="3">
    <source>
        <dbReference type="Proteomes" id="UP000184383"/>
    </source>
</evidence>
<protein>
    <submittedName>
        <fullName evidence="2">Uncharacterized protein</fullName>
    </submittedName>
</protein>
<evidence type="ECO:0000256" key="1">
    <source>
        <dbReference type="SAM" id="Phobius"/>
    </source>
</evidence>